<sequence length="58" mass="6276">MPPIRVKARLSRSFDGGITPSGSAPRLSWVWLSRICVCVCVSPFIGIGSREVLLDTTS</sequence>
<organism evidence="1 2">
    <name type="scientific">Irpex rosettiformis</name>
    <dbReference type="NCBI Taxonomy" id="378272"/>
    <lineage>
        <taxon>Eukaryota</taxon>
        <taxon>Fungi</taxon>
        <taxon>Dikarya</taxon>
        <taxon>Basidiomycota</taxon>
        <taxon>Agaricomycotina</taxon>
        <taxon>Agaricomycetes</taxon>
        <taxon>Polyporales</taxon>
        <taxon>Irpicaceae</taxon>
        <taxon>Irpex</taxon>
    </lineage>
</organism>
<dbReference type="Proteomes" id="UP001055072">
    <property type="component" value="Unassembled WGS sequence"/>
</dbReference>
<dbReference type="EMBL" id="MU274908">
    <property type="protein sequence ID" value="KAI0090061.1"/>
    <property type="molecule type" value="Genomic_DNA"/>
</dbReference>
<protein>
    <submittedName>
        <fullName evidence="1">Uncharacterized protein</fullName>
    </submittedName>
</protein>
<comment type="caution">
    <text evidence="1">The sequence shown here is derived from an EMBL/GenBank/DDBJ whole genome shotgun (WGS) entry which is preliminary data.</text>
</comment>
<evidence type="ECO:0000313" key="2">
    <source>
        <dbReference type="Proteomes" id="UP001055072"/>
    </source>
</evidence>
<keyword evidence="2" id="KW-1185">Reference proteome</keyword>
<accession>A0ACB8U761</accession>
<proteinExistence type="predicted"/>
<reference evidence="1" key="1">
    <citation type="journal article" date="2021" name="Environ. Microbiol.">
        <title>Gene family expansions and transcriptome signatures uncover fungal adaptations to wood decay.</title>
        <authorList>
            <person name="Hage H."/>
            <person name="Miyauchi S."/>
            <person name="Viragh M."/>
            <person name="Drula E."/>
            <person name="Min B."/>
            <person name="Chaduli D."/>
            <person name="Navarro D."/>
            <person name="Favel A."/>
            <person name="Norest M."/>
            <person name="Lesage-Meessen L."/>
            <person name="Balint B."/>
            <person name="Merenyi Z."/>
            <person name="de Eugenio L."/>
            <person name="Morin E."/>
            <person name="Martinez A.T."/>
            <person name="Baldrian P."/>
            <person name="Stursova M."/>
            <person name="Martinez M.J."/>
            <person name="Novotny C."/>
            <person name="Magnuson J.K."/>
            <person name="Spatafora J.W."/>
            <person name="Maurice S."/>
            <person name="Pangilinan J."/>
            <person name="Andreopoulos W."/>
            <person name="LaButti K."/>
            <person name="Hundley H."/>
            <person name="Na H."/>
            <person name="Kuo A."/>
            <person name="Barry K."/>
            <person name="Lipzen A."/>
            <person name="Henrissat B."/>
            <person name="Riley R."/>
            <person name="Ahrendt S."/>
            <person name="Nagy L.G."/>
            <person name="Grigoriev I.V."/>
            <person name="Martin F."/>
            <person name="Rosso M.N."/>
        </authorList>
    </citation>
    <scope>NUCLEOTIDE SEQUENCE</scope>
    <source>
        <strain evidence="1">CBS 384.51</strain>
    </source>
</reference>
<gene>
    <name evidence="1" type="ORF">BDY19DRAFT_938199</name>
</gene>
<evidence type="ECO:0000313" key="1">
    <source>
        <dbReference type="EMBL" id="KAI0090061.1"/>
    </source>
</evidence>
<name>A0ACB8U761_9APHY</name>